<protein>
    <recommendedName>
        <fullName evidence="2">SHOCT domain-containing protein</fullName>
    </recommendedName>
</protein>
<evidence type="ECO:0000313" key="4">
    <source>
        <dbReference type="Proteomes" id="UP000036356"/>
    </source>
</evidence>
<sequence length="79" mass="9397">MFRFMGFGLLGLGFLGMALHFILWILLIVFVVKVIRGHRNGYHVLSKRNDYALDILRERYAKGEIDVEEFNRRKEDLLR</sequence>
<keyword evidence="1" id="KW-0812">Transmembrane</keyword>
<feature type="transmembrane region" description="Helical" evidence="1">
    <location>
        <begin position="6"/>
        <end position="32"/>
    </location>
</feature>
<reference evidence="3 4" key="1">
    <citation type="submission" date="2015-06" db="EMBL/GenBank/DDBJ databases">
        <title>Draft genome of the moderately acidophilic sulfate reducer Candidatus Desulfosporosinus acididurans strain M1.</title>
        <authorList>
            <person name="Poehlein A."/>
            <person name="Petzsch P."/>
            <person name="Johnson B.D."/>
            <person name="Schloemann M."/>
            <person name="Daniel R."/>
            <person name="Muehling M."/>
        </authorList>
    </citation>
    <scope>NUCLEOTIDE SEQUENCE [LARGE SCALE GENOMIC DNA]</scope>
    <source>
        <strain evidence="3 4">M1</strain>
    </source>
</reference>
<accession>A0A0J1FK64</accession>
<proteinExistence type="predicted"/>
<keyword evidence="4" id="KW-1185">Reference proteome</keyword>
<evidence type="ECO:0000256" key="1">
    <source>
        <dbReference type="SAM" id="Phobius"/>
    </source>
</evidence>
<gene>
    <name evidence="3" type="ORF">DEAC_c42150</name>
</gene>
<dbReference type="InterPro" id="IPR018649">
    <property type="entry name" value="SHOCT"/>
</dbReference>
<dbReference type="STRING" id="476652.DEAC_c42150"/>
<keyword evidence="1" id="KW-0472">Membrane</keyword>
<dbReference type="PATRIC" id="fig|476652.3.peg.4458"/>
<comment type="caution">
    <text evidence="3">The sequence shown here is derived from an EMBL/GenBank/DDBJ whole genome shotgun (WGS) entry which is preliminary data.</text>
</comment>
<dbReference type="Proteomes" id="UP000036356">
    <property type="component" value="Unassembled WGS sequence"/>
</dbReference>
<dbReference type="RefSeq" id="WP_047811976.1">
    <property type="nucleotide sequence ID" value="NZ_LDZY01000022.1"/>
</dbReference>
<dbReference type="AlphaFoldDB" id="A0A0J1FK64"/>
<evidence type="ECO:0000313" key="3">
    <source>
        <dbReference type="EMBL" id="KLU63850.1"/>
    </source>
</evidence>
<feature type="domain" description="SHOCT" evidence="2">
    <location>
        <begin position="52"/>
        <end position="78"/>
    </location>
</feature>
<dbReference type="Pfam" id="PF09851">
    <property type="entry name" value="SHOCT"/>
    <property type="match status" value="1"/>
</dbReference>
<name>A0A0J1FK64_9FIRM</name>
<dbReference type="EMBL" id="LDZY01000022">
    <property type="protein sequence ID" value="KLU63850.1"/>
    <property type="molecule type" value="Genomic_DNA"/>
</dbReference>
<keyword evidence="1" id="KW-1133">Transmembrane helix</keyword>
<organism evidence="3 4">
    <name type="scientific">Desulfosporosinus acididurans</name>
    <dbReference type="NCBI Taxonomy" id="476652"/>
    <lineage>
        <taxon>Bacteria</taxon>
        <taxon>Bacillati</taxon>
        <taxon>Bacillota</taxon>
        <taxon>Clostridia</taxon>
        <taxon>Eubacteriales</taxon>
        <taxon>Desulfitobacteriaceae</taxon>
        <taxon>Desulfosporosinus</taxon>
    </lineage>
</organism>
<evidence type="ECO:0000259" key="2">
    <source>
        <dbReference type="Pfam" id="PF09851"/>
    </source>
</evidence>